<comment type="caution">
    <text evidence="1">The sequence shown here is derived from an EMBL/GenBank/DDBJ whole genome shotgun (WGS) entry which is preliminary data.</text>
</comment>
<reference evidence="1 2" key="1">
    <citation type="journal article" date="2020" name="Phytopathology">
        <title>Genome Sequence Resources of Colletotrichum truncatum, C. plurivorum, C. musicola, and C. sojae: Four Species Pathogenic to Soybean (Glycine max).</title>
        <authorList>
            <person name="Rogerio F."/>
            <person name="Boufleur T.R."/>
            <person name="Ciampi-Guillardi M."/>
            <person name="Sukno S.A."/>
            <person name="Thon M.R."/>
            <person name="Massola Junior N.S."/>
            <person name="Baroncelli R."/>
        </authorList>
    </citation>
    <scope>NUCLEOTIDE SEQUENCE [LARGE SCALE GENOMIC DNA]</scope>
    <source>
        <strain evidence="1 2">CMES1059</strain>
    </source>
</reference>
<evidence type="ECO:0000313" key="2">
    <source>
        <dbReference type="Proteomes" id="UP000805649"/>
    </source>
</evidence>
<dbReference type="EMBL" id="VUJX02000001">
    <property type="protein sequence ID" value="KAL0944386.1"/>
    <property type="molecule type" value="Genomic_DNA"/>
</dbReference>
<keyword evidence="2" id="KW-1185">Reference proteome</keyword>
<gene>
    <name evidence="1" type="ORF">CTRU02_202273</name>
</gene>
<accession>A0ACC3ZJU8</accession>
<organism evidence="1 2">
    <name type="scientific">Colletotrichum truncatum</name>
    <name type="common">Anthracnose fungus</name>
    <name type="synonym">Colletotrichum capsici</name>
    <dbReference type="NCBI Taxonomy" id="5467"/>
    <lineage>
        <taxon>Eukaryota</taxon>
        <taxon>Fungi</taxon>
        <taxon>Dikarya</taxon>
        <taxon>Ascomycota</taxon>
        <taxon>Pezizomycotina</taxon>
        <taxon>Sordariomycetes</taxon>
        <taxon>Hypocreomycetidae</taxon>
        <taxon>Glomerellales</taxon>
        <taxon>Glomerellaceae</taxon>
        <taxon>Colletotrichum</taxon>
        <taxon>Colletotrichum truncatum species complex</taxon>
    </lineage>
</organism>
<sequence length="516" mass="57104">MEFLTEKGPESGAARPQPLRVLKRLRRWPGEIVVRGDSSSRLSSGTDESLVSMPELPEQPLVVRKKRSIQGNRQTPGSIGLGYNTAYRSPFPFSEILHDSGIIDRGHMPWPSDYGNDLVAQHSVHHPPFPDLSLTGPVSMHDTAVLVPRILVTPEVEAIEGNRGSIWVAVEVSAELSRPYNGKFNPRVNTMSGGLPISGDDACQVGDRYGRMYDINVQFIPLGNNRILNIVQENKPAPSIISLEVKVLILVHIHFEPQSPAPFPANGHLRQRSDELIDDLENQLGGSIIEYLRIVVTYKHSAFPRYNEPDKVDGVADVGTKLETSAIAVIQQLNHRSPWSPCLTPTRNPLFGIIYQHWPSDPDKCRDAIQQIVRQQSNSRSLAQPTLTPKLSAEDSPMTMRTPPIVPRREASLGKYFTMQESETSRHKCSKFRRNSGVGWRGTDVGQPERVPSSATCPDELAADVSDWRTVGMLRSPRSMGARVLRSLESPVSGASTDVHSVGSSLRRSGQKQPSR</sequence>
<evidence type="ECO:0000313" key="1">
    <source>
        <dbReference type="EMBL" id="KAL0944386.1"/>
    </source>
</evidence>
<name>A0ACC3ZJU8_COLTU</name>
<protein>
    <submittedName>
        <fullName evidence="1">Ubiquitin-conjugating enzyme</fullName>
    </submittedName>
</protein>
<proteinExistence type="predicted"/>
<dbReference type="Proteomes" id="UP000805649">
    <property type="component" value="Unassembled WGS sequence"/>
</dbReference>